<gene>
    <name evidence="2" type="ORF">DCAR_0935023</name>
</gene>
<evidence type="ECO:0000313" key="3">
    <source>
        <dbReference type="Proteomes" id="UP000077755"/>
    </source>
</evidence>
<proteinExistence type="predicted"/>
<evidence type="ECO:0000256" key="1">
    <source>
        <dbReference type="SAM" id="MobiDB-lite"/>
    </source>
</evidence>
<dbReference type="PANTHER" id="PTHR35735:SF8">
    <property type="entry name" value="PROTEIN NIM1-INTERACTING 2"/>
    <property type="match status" value="1"/>
</dbReference>
<accession>A0A175YH60</accession>
<dbReference type="Proteomes" id="UP000077755">
    <property type="component" value="Chromosome 9"/>
</dbReference>
<evidence type="ECO:0000313" key="2">
    <source>
        <dbReference type="EMBL" id="WOH15482.1"/>
    </source>
</evidence>
<dbReference type="KEGG" id="dcr:108201891"/>
<name>A0A175YH60_DAUCS</name>
<dbReference type="Gramene" id="KZM82501">
    <property type="protein sequence ID" value="KZM82501"/>
    <property type="gene ID" value="DCAR_030070"/>
</dbReference>
<dbReference type="OrthoDB" id="1098796at2759"/>
<keyword evidence="3" id="KW-1185">Reference proteome</keyword>
<reference evidence="2" key="2">
    <citation type="submission" date="2022-03" db="EMBL/GenBank/DDBJ databases">
        <title>Draft title - Genomic analysis of global carrot germplasm unveils the trajectory of domestication and the origin of high carotenoid orange carrot.</title>
        <authorList>
            <person name="Iorizzo M."/>
            <person name="Ellison S."/>
            <person name="Senalik D."/>
            <person name="Macko-Podgorni A."/>
            <person name="Grzebelus D."/>
            <person name="Bostan H."/>
            <person name="Rolling W."/>
            <person name="Curaba J."/>
            <person name="Simon P."/>
        </authorList>
    </citation>
    <scope>NUCLEOTIDE SEQUENCE</scope>
    <source>
        <tissue evidence="2">Leaf</tissue>
    </source>
</reference>
<reference evidence="2" key="1">
    <citation type="journal article" date="2016" name="Nat. Genet.">
        <title>A high-quality carrot genome assembly provides new insights into carotenoid accumulation and asterid genome evolution.</title>
        <authorList>
            <person name="Iorizzo M."/>
            <person name="Ellison S."/>
            <person name="Senalik D."/>
            <person name="Zeng P."/>
            <person name="Satapoomin P."/>
            <person name="Huang J."/>
            <person name="Bowman M."/>
            <person name="Iovene M."/>
            <person name="Sanseverino W."/>
            <person name="Cavagnaro P."/>
            <person name="Yildiz M."/>
            <person name="Macko-Podgorni A."/>
            <person name="Moranska E."/>
            <person name="Grzebelus E."/>
            <person name="Grzebelus D."/>
            <person name="Ashrafi H."/>
            <person name="Zheng Z."/>
            <person name="Cheng S."/>
            <person name="Spooner D."/>
            <person name="Van Deynze A."/>
            <person name="Simon P."/>
        </authorList>
    </citation>
    <scope>NUCLEOTIDE SEQUENCE</scope>
    <source>
        <tissue evidence="2">Leaf</tissue>
    </source>
</reference>
<dbReference type="EMBL" id="CP093351">
    <property type="protein sequence ID" value="WOH15482.1"/>
    <property type="molecule type" value="Genomic_DNA"/>
</dbReference>
<feature type="compositionally biased region" description="Basic and acidic residues" evidence="1">
    <location>
        <begin position="1"/>
        <end position="11"/>
    </location>
</feature>
<dbReference type="PANTHER" id="PTHR35735">
    <property type="entry name" value="PROTEIN NIM1-INTERACTING 2"/>
    <property type="match status" value="1"/>
</dbReference>
<dbReference type="InterPro" id="IPR034577">
    <property type="entry name" value="NIMIN-2"/>
</dbReference>
<organism evidence="2 3">
    <name type="scientific">Daucus carota subsp. sativus</name>
    <name type="common">Carrot</name>
    <dbReference type="NCBI Taxonomy" id="79200"/>
    <lineage>
        <taxon>Eukaryota</taxon>
        <taxon>Viridiplantae</taxon>
        <taxon>Streptophyta</taxon>
        <taxon>Embryophyta</taxon>
        <taxon>Tracheophyta</taxon>
        <taxon>Spermatophyta</taxon>
        <taxon>Magnoliopsida</taxon>
        <taxon>eudicotyledons</taxon>
        <taxon>Gunneridae</taxon>
        <taxon>Pentapetalae</taxon>
        <taxon>asterids</taxon>
        <taxon>campanulids</taxon>
        <taxon>Apiales</taxon>
        <taxon>Apiaceae</taxon>
        <taxon>Apioideae</taxon>
        <taxon>Scandiceae</taxon>
        <taxon>Daucinae</taxon>
        <taxon>Daucus</taxon>
        <taxon>Daucus sect. Daucus</taxon>
    </lineage>
</organism>
<dbReference type="AlphaFoldDB" id="A0A175YH60"/>
<feature type="region of interest" description="Disordered" evidence="1">
    <location>
        <begin position="1"/>
        <end position="25"/>
    </location>
</feature>
<protein>
    <submittedName>
        <fullName evidence="2">Uncharacterized protein</fullName>
    </submittedName>
</protein>
<sequence length="97" mass="11207">MEAEKRKRDGAGESSSKRRKEKKGEITVTDGEVEEFYAILRRIHVAVTYLKKGNGKGLLNNAFELEDFERVDCFEQRRGGEKRLQFDLNVEPDDEAE</sequence>
<dbReference type="GO" id="GO:0010112">
    <property type="term" value="P:regulation of systemic acquired resistance"/>
    <property type="evidence" value="ECO:0007669"/>
    <property type="project" value="InterPro"/>
</dbReference>